<proteinExistence type="predicted"/>
<gene>
    <name evidence="1" type="ORF">NCTC12282_01311</name>
</gene>
<organism evidence="1 2">
    <name type="scientific">Budvicia aquatica</name>
    <dbReference type="NCBI Taxonomy" id="82979"/>
    <lineage>
        <taxon>Bacteria</taxon>
        <taxon>Pseudomonadati</taxon>
        <taxon>Pseudomonadota</taxon>
        <taxon>Gammaproteobacteria</taxon>
        <taxon>Enterobacterales</taxon>
        <taxon>Budviciaceae</taxon>
        <taxon>Budvicia</taxon>
    </lineage>
</organism>
<dbReference type="Proteomes" id="UP000373449">
    <property type="component" value="Unassembled WGS sequence"/>
</dbReference>
<name>A0A484ZD85_9GAMM</name>
<reference evidence="1 2" key="1">
    <citation type="submission" date="2019-03" db="EMBL/GenBank/DDBJ databases">
        <authorList>
            <consortium name="Pathogen Informatics"/>
        </authorList>
    </citation>
    <scope>NUCLEOTIDE SEQUENCE [LARGE SCALE GENOMIC DNA]</scope>
    <source>
        <strain evidence="1 2">NCTC12282</strain>
    </source>
</reference>
<protein>
    <submittedName>
        <fullName evidence="1">Uncharacterized protein</fullName>
    </submittedName>
</protein>
<evidence type="ECO:0000313" key="2">
    <source>
        <dbReference type="Proteomes" id="UP000373449"/>
    </source>
</evidence>
<accession>A0A484ZD85</accession>
<sequence length="45" mass="5072">MVMADGQCKNGDENRLGLMVSMHFPPLVSTLWVNGYSYRGVIRVE</sequence>
<evidence type="ECO:0000313" key="1">
    <source>
        <dbReference type="EMBL" id="VFS46402.1"/>
    </source>
</evidence>
<dbReference type="EMBL" id="CAADJA010000002">
    <property type="protein sequence ID" value="VFS46402.1"/>
    <property type="molecule type" value="Genomic_DNA"/>
</dbReference>
<dbReference type="AlphaFoldDB" id="A0A484ZD85"/>
<dbReference type="RefSeq" id="WP_166792946.1">
    <property type="nucleotide sequence ID" value="NZ_CAADJA010000002.1"/>
</dbReference>